<dbReference type="InParanoid" id="A0A1D8PJT6"/>
<dbReference type="Proteomes" id="UP000000559">
    <property type="component" value="Chromosome 3"/>
</dbReference>
<dbReference type="OMA" id="HIFAKEE"/>
<protein>
    <submittedName>
        <fullName evidence="3">Uncharacterized protein</fullName>
    </submittedName>
</protein>
<accession>A0A1D8PJT6</accession>
<dbReference type="GeneID" id="30515197"/>
<keyword evidence="1" id="KW-1133">Transmembrane helix</keyword>
<keyword evidence="1" id="KW-0812">Transmembrane</keyword>
<evidence type="ECO:0000256" key="1">
    <source>
        <dbReference type="SAM" id="Phobius"/>
    </source>
</evidence>
<sequence length="71" mass="8071">MIPKVNRWKIGLISGAVVVGAGYLILKTFPHIFAKEEDDDESDNVVVHREVDENPNKPIELFESEETFEKS</sequence>
<reference evidence="3 4" key="3">
    <citation type="journal article" date="2013" name="Genome Biol.">
        <title>Assembly of a phased diploid Candida albicans genome facilitates allele-specific measurements and provides a simple model for repeat and indel structure.</title>
        <authorList>
            <person name="Muzzey D."/>
            <person name="Schwartz K."/>
            <person name="Weissman J.S."/>
            <person name="Sherlock G."/>
        </authorList>
    </citation>
    <scope>NUCLEOTIDE SEQUENCE [LARGE SCALE GENOMIC DNA]</scope>
    <source>
        <strain evidence="4">SC5314 / ATCC MYA-2876</strain>
    </source>
</reference>
<dbReference type="VEuPathDB" id="FungiDB:C3_03920W_A"/>
<evidence type="ECO:0000313" key="2">
    <source>
        <dbReference type="CGD" id="CAL0000186829"/>
    </source>
</evidence>
<dbReference type="AlphaFoldDB" id="A0A1D8PJT6"/>
<reference evidence="3 4" key="2">
    <citation type="journal article" date="2007" name="Genome Biol.">
        <title>Assembly of the Candida albicans genome into sixteen supercontigs aligned on the eight chromosomes.</title>
        <authorList>
            <person name="van het Hoog M."/>
            <person name="Rast T.J."/>
            <person name="Martchenko M."/>
            <person name="Grindle S."/>
            <person name="Dignard D."/>
            <person name="Hogues H."/>
            <person name="Cuomo C."/>
            <person name="Berriman M."/>
            <person name="Scherer S."/>
            <person name="Magee B.B."/>
            <person name="Whiteway M."/>
            <person name="Chibana H."/>
            <person name="Nantel A."/>
            <person name="Magee P.T."/>
        </authorList>
    </citation>
    <scope>GENOME REANNOTATION</scope>
    <source>
        <strain evidence="4">SC5314 / ATCC MYA-2876</strain>
    </source>
</reference>
<evidence type="ECO:0000313" key="3">
    <source>
        <dbReference type="EMBL" id="AOW28419.1"/>
    </source>
</evidence>
<dbReference type="CGD" id="CAL0000186829">
    <property type="gene designation" value="orf19.6923.1"/>
</dbReference>
<feature type="transmembrane region" description="Helical" evidence="1">
    <location>
        <begin position="6"/>
        <end position="26"/>
    </location>
</feature>
<proteinExistence type="predicted"/>
<dbReference type="RefSeq" id="XP_019330854.1">
    <property type="nucleotide sequence ID" value="XM_019475309.1"/>
</dbReference>
<organism evidence="3 4">
    <name type="scientific">Candida albicans (strain SC5314 / ATCC MYA-2876)</name>
    <name type="common">Yeast</name>
    <dbReference type="NCBI Taxonomy" id="237561"/>
    <lineage>
        <taxon>Eukaryota</taxon>
        <taxon>Fungi</taxon>
        <taxon>Dikarya</taxon>
        <taxon>Ascomycota</taxon>
        <taxon>Saccharomycotina</taxon>
        <taxon>Pichiomycetes</taxon>
        <taxon>Debaryomycetaceae</taxon>
        <taxon>Candida/Lodderomyces clade</taxon>
        <taxon>Candida</taxon>
    </lineage>
</organism>
<name>A0A1D8PJT6_CANAL</name>
<evidence type="ECO:0000313" key="4">
    <source>
        <dbReference type="Proteomes" id="UP000000559"/>
    </source>
</evidence>
<keyword evidence="4" id="KW-1185">Reference proteome</keyword>
<keyword evidence="1" id="KW-0472">Membrane</keyword>
<reference evidence="3 4" key="1">
    <citation type="journal article" date="2004" name="Proc. Natl. Acad. Sci. U.S.A.">
        <title>The diploid genome sequence of Candida albicans.</title>
        <authorList>
            <person name="Jones T."/>
            <person name="Federspiel N.A."/>
            <person name="Chibana H."/>
            <person name="Dungan J."/>
            <person name="Kalman S."/>
            <person name="Magee B.B."/>
            <person name="Newport G."/>
            <person name="Thorstenson Y.R."/>
            <person name="Agabian N."/>
            <person name="Magee P.T."/>
            <person name="Davis R.W."/>
            <person name="Scherer S."/>
        </authorList>
    </citation>
    <scope>NUCLEOTIDE SEQUENCE [LARGE SCALE GENOMIC DNA]</scope>
    <source>
        <strain evidence="4">SC5314 / ATCC MYA-2876</strain>
    </source>
</reference>
<dbReference type="OrthoDB" id="4022834at2759"/>
<dbReference type="KEGG" id="cal:CAALFM_C303920WA"/>
<gene>
    <name evidence="3" type="ordered locus">CAALFM_C303920WA</name>
    <name evidence="2" type="ordered locus">orf19.6923.1</name>
</gene>
<dbReference type="EMBL" id="CP017625">
    <property type="protein sequence ID" value="AOW28419.1"/>
    <property type="molecule type" value="Genomic_DNA"/>
</dbReference>